<dbReference type="EMBL" id="DVHL01000001">
    <property type="protein sequence ID" value="HIR65277.1"/>
    <property type="molecule type" value="Genomic_DNA"/>
</dbReference>
<evidence type="ECO:0008006" key="4">
    <source>
        <dbReference type="Google" id="ProtNLM"/>
    </source>
</evidence>
<keyword evidence="1" id="KW-0812">Transmembrane</keyword>
<accession>A0A9D1E2H0</accession>
<reference evidence="2" key="1">
    <citation type="submission" date="2020-10" db="EMBL/GenBank/DDBJ databases">
        <authorList>
            <person name="Gilroy R."/>
        </authorList>
    </citation>
    <scope>NUCLEOTIDE SEQUENCE</scope>
    <source>
        <strain evidence="2">CHK121-14286</strain>
    </source>
</reference>
<dbReference type="Proteomes" id="UP000824200">
    <property type="component" value="Unassembled WGS sequence"/>
</dbReference>
<name>A0A9D1E2H0_9BACT</name>
<comment type="caution">
    <text evidence="2">The sequence shown here is derived from an EMBL/GenBank/DDBJ whole genome shotgun (WGS) entry which is preliminary data.</text>
</comment>
<evidence type="ECO:0000313" key="2">
    <source>
        <dbReference type="EMBL" id="HIR65277.1"/>
    </source>
</evidence>
<evidence type="ECO:0000256" key="1">
    <source>
        <dbReference type="SAM" id="Phobius"/>
    </source>
</evidence>
<protein>
    <recommendedName>
        <fullName evidence="4">DUF4190 domain-containing protein</fullName>
    </recommendedName>
</protein>
<gene>
    <name evidence="2" type="ORF">IAC95_00060</name>
</gene>
<sequence length="102" mass="10621">MWQTNGRQSGDLSDCGMSTGVVQDKSYSGLSIAAIIFAVFSPLIGLILGIIVISNGNAKSKSLGKAAIIVSVAIMVVCVVVYLIFGAYLMALVQSLLQSVSH</sequence>
<evidence type="ECO:0000313" key="3">
    <source>
        <dbReference type="Proteomes" id="UP000824200"/>
    </source>
</evidence>
<keyword evidence="1" id="KW-0472">Membrane</keyword>
<reference evidence="2" key="2">
    <citation type="journal article" date="2021" name="PeerJ">
        <title>Extensive microbial diversity within the chicken gut microbiome revealed by metagenomics and culture.</title>
        <authorList>
            <person name="Gilroy R."/>
            <person name="Ravi A."/>
            <person name="Getino M."/>
            <person name="Pursley I."/>
            <person name="Horton D.L."/>
            <person name="Alikhan N.F."/>
            <person name="Baker D."/>
            <person name="Gharbi K."/>
            <person name="Hall N."/>
            <person name="Watson M."/>
            <person name="Adriaenssens E.M."/>
            <person name="Foster-Nyarko E."/>
            <person name="Jarju S."/>
            <person name="Secka A."/>
            <person name="Antonio M."/>
            <person name="Oren A."/>
            <person name="Chaudhuri R.R."/>
            <person name="La Ragione R."/>
            <person name="Hildebrand F."/>
            <person name="Pallen M.J."/>
        </authorList>
    </citation>
    <scope>NUCLEOTIDE SEQUENCE</scope>
    <source>
        <strain evidence="2">CHK121-14286</strain>
    </source>
</reference>
<proteinExistence type="predicted"/>
<keyword evidence="1" id="KW-1133">Transmembrane helix</keyword>
<feature type="transmembrane region" description="Helical" evidence="1">
    <location>
        <begin position="32"/>
        <end position="54"/>
    </location>
</feature>
<feature type="transmembrane region" description="Helical" evidence="1">
    <location>
        <begin position="66"/>
        <end position="91"/>
    </location>
</feature>
<dbReference type="AlphaFoldDB" id="A0A9D1E2H0"/>
<organism evidence="2 3">
    <name type="scientific">Candidatus Fimimonas gallinarum</name>
    <dbReference type="NCBI Taxonomy" id="2840821"/>
    <lineage>
        <taxon>Bacteria</taxon>
        <taxon>Pseudomonadati</taxon>
        <taxon>Myxococcota</taxon>
        <taxon>Myxococcia</taxon>
        <taxon>Myxococcales</taxon>
        <taxon>Cystobacterineae</taxon>
        <taxon>Myxococcaceae</taxon>
        <taxon>Myxococcaceae incertae sedis</taxon>
        <taxon>Candidatus Fimimonas</taxon>
    </lineage>
</organism>